<feature type="compositionally biased region" description="Basic and acidic residues" evidence="1">
    <location>
        <begin position="22"/>
        <end position="34"/>
    </location>
</feature>
<dbReference type="Proteomes" id="UP000887561">
    <property type="component" value="Unplaced"/>
</dbReference>
<sequence>MYKSWKDKLWKWTCFGGGGGSRSEHSEGSGRGETRSYGSTSEGSESEGTGGQSHGEGTQGGIGEIFQGGSGGYGEHDYGEPSQGVTSNVSGFGGGYTGSYFGESSGGAHEGGKKKILFHMLVYSKENGVEVPPHIFEVLHFPINKSRLNQSYLVKYGLEYAYQTYRMSDKYFHVGIYYEIITNGQFLNSLREQNYSAGIADFSDSAGSFAVFGVLGIQNTFDVSASVFFPGYLQFLEINKNPIDVTRLEIPGYK</sequence>
<evidence type="ECO:0000256" key="1">
    <source>
        <dbReference type="SAM" id="MobiDB-lite"/>
    </source>
</evidence>
<organism evidence="2 3">
    <name type="scientific">Meloidogyne javanica</name>
    <name type="common">Root-knot nematode worm</name>
    <dbReference type="NCBI Taxonomy" id="6303"/>
    <lineage>
        <taxon>Eukaryota</taxon>
        <taxon>Metazoa</taxon>
        <taxon>Ecdysozoa</taxon>
        <taxon>Nematoda</taxon>
        <taxon>Chromadorea</taxon>
        <taxon>Rhabditida</taxon>
        <taxon>Tylenchina</taxon>
        <taxon>Tylenchomorpha</taxon>
        <taxon>Tylenchoidea</taxon>
        <taxon>Meloidogynidae</taxon>
        <taxon>Meloidogyninae</taxon>
        <taxon>Meloidogyne</taxon>
        <taxon>Meloidogyne incognita group</taxon>
    </lineage>
</organism>
<evidence type="ECO:0000313" key="2">
    <source>
        <dbReference type="Proteomes" id="UP000887561"/>
    </source>
</evidence>
<feature type="compositionally biased region" description="Low complexity" evidence="1">
    <location>
        <begin position="35"/>
        <end position="47"/>
    </location>
</feature>
<proteinExistence type="predicted"/>
<reference evidence="3" key="1">
    <citation type="submission" date="2022-11" db="UniProtKB">
        <authorList>
            <consortium name="WormBaseParasite"/>
        </authorList>
    </citation>
    <scope>IDENTIFICATION</scope>
</reference>
<keyword evidence="2" id="KW-1185">Reference proteome</keyword>
<feature type="region of interest" description="Disordered" evidence="1">
    <location>
        <begin position="17"/>
        <end position="85"/>
    </location>
</feature>
<name>A0A915N1H6_MELJA</name>
<dbReference type="AlphaFoldDB" id="A0A915N1H6"/>
<dbReference type="WBParaSite" id="scaffold6152_cov160.g10492">
    <property type="protein sequence ID" value="scaffold6152_cov160.g10492"/>
    <property type="gene ID" value="scaffold6152_cov160.g10492"/>
</dbReference>
<protein>
    <submittedName>
        <fullName evidence="3">Uncharacterized protein</fullName>
    </submittedName>
</protein>
<feature type="compositionally biased region" description="Gly residues" evidence="1">
    <location>
        <begin position="48"/>
        <end position="73"/>
    </location>
</feature>
<evidence type="ECO:0000313" key="3">
    <source>
        <dbReference type="WBParaSite" id="scaffold6152_cov160.g10492"/>
    </source>
</evidence>
<accession>A0A915N1H6</accession>